<keyword evidence="2" id="KW-0408">Iron</keyword>
<dbReference type="Pfam" id="PF03781">
    <property type="entry name" value="FGE-sulfatase"/>
    <property type="match status" value="2"/>
</dbReference>
<feature type="domain" description="Sulfatase-modifying factor enzyme-like" evidence="4">
    <location>
        <begin position="186"/>
        <end position="331"/>
    </location>
</feature>
<comment type="pathway">
    <text evidence="3">Amino-acid biosynthesis; ergothioneine biosynthesis.</text>
</comment>
<dbReference type="InterPro" id="IPR034660">
    <property type="entry name" value="DinB/YfiT-like"/>
</dbReference>
<dbReference type="EMBL" id="CP041186">
    <property type="protein sequence ID" value="QDG52488.1"/>
    <property type="molecule type" value="Genomic_DNA"/>
</dbReference>
<sequence length="418" mass="48967">MERDTESLRSRYVQVRTFSEQLCEPLETEDYVVQSMPDASPAKWHLAHTTWFFDQFILQELCGREPYSEPFNFLFNSYYNAAGDQYTRARRGMITRPTVEQVYDYRNAIDDELQNVIAKGDLSEEFVLRLEVGLNHEQQHQELLLTDLKHLMWQNPLRPAPYPQEHEPFAAERKQEPREMRRHAFDGGVYEIGYGGDGFSYDNESPRHEVLLQPFELARRPVTCGEYLQFIEDGGYERPDHWLSDGWATVQEQGWDGPLYWEKRDGQWHHYTLNGMRPVQPNEPVSHVSYYEADAFADWAGARLPSEQEWEVATQGQFIEGNFVESGNFHPRAVETDPEGFTQMFGDVWEWTRSSYGPYPGFEPFEGALGEYNGKFMCGQYVLRGGSCATSKTHIRETYRNFFYPHSRWQFSGIRLAW</sequence>
<accession>A0A5B8Y7D3</accession>
<dbReference type="SUPFAM" id="SSF56436">
    <property type="entry name" value="C-type lectin-like"/>
    <property type="match status" value="1"/>
</dbReference>
<feature type="domain" description="DinB-like" evidence="5">
    <location>
        <begin position="13"/>
        <end position="142"/>
    </location>
</feature>
<evidence type="ECO:0000313" key="6">
    <source>
        <dbReference type="EMBL" id="QDG52488.1"/>
    </source>
</evidence>
<reference evidence="6 7" key="1">
    <citation type="submission" date="2019-06" db="EMBL/GenBank/DDBJ databases">
        <title>Persicimonas caeni gen. nov., sp. nov., a predatory bacterium isolated from solar saltern.</title>
        <authorList>
            <person name="Wang S."/>
        </authorList>
    </citation>
    <scope>NUCLEOTIDE SEQUENCE [LARGE SCALE GENOMIC DNA]</scope>
    <source>
        <strain evidence="6 7">YN101</strain>
    </source>
</reference>
<evidence type="ECO:0000256" key="3">
    <source>
        <dbReference type="ARBA" id="ARBA00037882"/>
    </source>
</evidence>
<dbReference type="PANTHER" id="PTHR23150:SF36">
    <property type="entry name" value="HERCYNINE OXYGENASE"/>
    <property type="match status" value="1"/>
</dbReference>
<dbReference type="NCBIfam" id="TIGR03440">
    <property type="entry name" value="egtB_TIGR03440"/>
    <property type="match status" value="1"/>
</dbReference>
<feature type="domain" description="Sulfatase-modifying factor enzyme-like" evidence="4">
    <location>
        <begin position="335"/>
        <end position="418"/>
    </location>
</feature>
<dbReference type="Proteomes" id="UP000315995">
    <property type="component" value="Chromosome"/>
</dbReference>
<dbReference type="GO" id="GO:0052699">
    <property type="term" value="P:ergothioneine biosynthetic process"/>
    <property type="evidence" value="ECO:0007669"/>
    <property type="project" value="InterPro"/>
</dbReference>
<name>A0A4Y6PW03_PERCE</name>
<dbReference type="RefSeq" id="WP_141198958.1">
    <property type="nucleotide sequence ID" value="NZ_CP041186.1"/>
</dbReference>
<keyword evidence="1" id="KW-0560">Oxidoreductase</keyword>
<dbReference type="PANTHER" id="PTHR23150">
    <property type="entry name" value="SULFATASE MODIFYING FACTOR 1, 2"/>
    <property type="match status" value="1"/>
</dbReference>
<dbReference type="InterPro" id="IPR042095">
    <property type="entry name" value="SUMF_sf"/>
</dbReference>
<evidence type="ECO:0000256" key="1">
    <source>
        <dbReference type="ARBA" id="ARBA00023002"/>
    </source>
</evidence>
<dbReference type="InterPro" id="IPR051043">
    <property type="entry name" value="Sulfatase_Mod_Factor_Kinase"/>
</dbReference>
<evidence type="ECO:0000259" key="4">
    <source>
        <dbReference type="Pfam" id="PF03781"/>
    </source>
</evidence>
<organism evidence="6 7">
    <name type="scientific">Persicimonas caeni</name>
    <dbReference type="NCBI Taxonomy" id="2292766"/>
    <lineage>
        <taxon>Bacteria</taxon>
        <taxon>Deltaproteobacteria</taxon>
        <taxon>Bradymonadales</taxon>
        <taxon>Bradymonadaceae</taxon>
        <taxon>Persicimonas</taxon>
    </lineage>
</organism>
<keyword evidence="7" id="KW-1185">Reference proteome</keyword>
<dbReference type="InterPro" id="IPR016187">
    <property type="entry name" value="CTDL_fold"/>
</dbReference>
<proteinExistence type="predicted"/>
<dbReference type="OrthoDB" id="9768004at2"/>
<dbReference type="Gene3D" id="3.90.1580.10">
    <property type="entry name" value="paralog of FGE (formylglycine-generating enzyme)"/>
    <property type="match status" value="1"/>
</dbReference>
<protein>
    <submittedName>
        <fullName evidence="6">Ergothioneine biosynthesis protein EgtB</fullName>
    </submittedName>
</protein>
<evidence type="ECO:0000259" key="5">
    <source>
        <dbReference type="Pfam" id="PF12867"/>
    </source>
</evidence>
<dbReference type="SUPFAM" id="SSF109854">
    <property type="entry name" value="DinB/YfiT-like putative metalloenzymes"/>
    <property type="match status" value="1"/>
</dbReference>
<accession>A0A4Y6PW03</accession>
<evidence type="ECO:0000313" key="7">
    <source>
        <dbReference type="Proteomes" id="UP000315995"/>
    </source>
</evidence>
<dbReference type="Pfam" id="PF12867">
    <property type="entry name" value="DinB_2"/>
    <property type="match status" value="1"/>
</dbReference>
<dbReference type="InterPro" id="IPR005532">
    <property type="entry name" value="SUMF_dom"/>
</dbReference>
<evidence type="ECO:0000256" key="2">
    <source>
        <dbReference type="ARBA" id="ARBA00023004"/>
    </source>
</evidence>
<dbReference type="InterPro" id="IPR017806">
    <property type="entry name" value="EgtB"/>
</dbReference>
<dbReference type="AlphaFoldDB" id="A0A4Y6PW03"/>
<gene>
    <name evidence="6" type="ORF">FIV42_17610</name>
</gene>
<dbReference type="InterPro" id="IPR024775">
    <property type="entry name" value="DinB-like"/>
</dbReference>